<keyword evidence="15" id="KW-0175">Coiled coil</keyword>
<dbReference type="SMART" id="SM00387">
    <property type="entry name" value="HATPase_c"/>
    <property type="match status" value="1"/>
</dbReference>
<keyword evidence="5 14" id="KW-0597">Phosphoprotein</keyword>
<dbReference type="RefSeq" id="WP_149818415.1">
    <property type="nucleotide sequence ID" value="NZ_VUOA01000024.1"/>
</dbReference>
<feature type="coiled-coil region" evidence="15">
    <location>
        <begin position="232"/>
        <end position="266"/>
    </location>
</feature>
<evidence type="ECO:0000256" key="15">
    <source>
        <dbReference type="SAM" id="Coils"/>
    </source>
</evidence>
<dbReference type="Pfam" id="PF01627">
    <property type="entry name" value="Hpt"/>
    <property type="match status" value="1"/>
</dbReference>
<dbReference type="SUPFAM" id="SSF52172">
    <property type="entry name" value="CheY-like"/>
    <property type="match status" value="1"/>
</dbReference>
<dbReference type="EC" id="2.7.13.3" evidence="3"/>
<dbReference type="SMART" id="SM00388">
    <property type="entry name" value="HisKA"/>
    <property type="match status" value="1"/>
</dbReference>
<dbReference type="PANTHER" id="PTHR45339:SF1">
    <property type="entry name" value="HYBRID SIGNAL TRANSDUCTION HISTIDINE KINASE J"/>
    <property type="match status" value="1"/>
</dbReference>
<dbReference type="PRINTS" id="PR00344">
    <property type="entry name" value="BCTRLSENSOR"/>
</dbReference>
<dbReference type="FunFam" id="3.30.565.10:FF:000078">
    <property type="entry name" value="Two-component sensor histidine kinase"/>
    <property type="match status" value="1"/>
</dbReference>
<feature type="transmembrane region" description="Helical" evidence="16">
    <location>
        <begin position="18"/>
        <end position="37"/>
    </location>
</feature>
<dbReference type="PROSITE" id="PS50110">
    <property type="entry name" value="RESPONSE_REGULATORY"/>
    <property type="match status" value="1"/>
</dbReference>
<feature type="domain" description="Response regulatory" evidence="18">
    <location>
        <begin position="637"/>
        <end position="756"/>
    </location>
</feature>
<keyword evidence="21" id="KW-1185">Reference proteome</keyword>
<evidence type="ECO:0000259" key="17">
    <source>
        <dbReference type="PROSITE" id="PS50109"/>
    </source>
</evidence>
<dbReference type="InterPro" id="IPR036890">
    <property type="entry name" value="HATPase_C_sf"/>
</dbReference>
<dbReference type="Pfam" id="PF00512">
    <property type="entry name" value="HisKA"/>
    <property type="match status" value="1"/>
</dbReference>
<evidence type="ECO:0000259" key="18">
    <source>
        <dbReference type="PROSITE" id="PS50110"/>
    </source>
</evidence>
<dbReference type="SUPFAM" id="SSF55874">
    <property type="entry name" value="ATPase domain of HSP90 chaperone/DNA topoisomerase II/histidine kinase"/>
    <property type="match status" value="1"/>
</dbReference>
<keyword evidence="13 16" id="KW-0472">Membrane</keyword>
<protein>
    <recommendedName>
        <fullName evidence="3">histidine kinase</fullName>
        <ecNumber evidence="3">2.7.13.3</ecNumber>
    </recommendedName>
</protein>
<evidence type="ECO:0000256" key="12">
    <source>
        <dbReference type="ARBA" id="ARBA00023012"/>
    </source>
</evidence>
<dbReference type="Pfam" id="PF00672">
    <property type="entry name" value="HAMP"/>
    <property type="match status" value="1"/>
</dbReference>
<reference evidence="20 21" key="2">
    <citation type="submission" date="2019-09" db="EMBL/GenBank/DDBJ databases">
        <authorList>
            <person name="Jin C."/>
        </authorList>
    </citation>
    <scope>NUCLEOTIDE SEQUENCE [LARGE SCALE GENOMIC DNA]</scope>
    <source>
        <strain evidence="20 21">BN140002</strain>
    </source>
</reference>
<dbReference type="EMBL" id="VUOA01000024">
    <property type="protein sequence ID" value="KAA2236671.1"/>
    <property type="molecule type" value="Genomic_DNA"/>
</dbReference>
<reference evidence="20 21" key="1">
    <citation type="submission" date="2019-09" db="EMBL/GenBank/DDBJ databases">
        <title>Salinarimonas rosea gen. nov., sp. nov., a new member of the a-2 subgroup of the Proteobacteria.</title>
        <authorList>
            <person name="Liu J."/>
        </authorList>
    </citation>
    <scope>NUCLEOTIDE SEQUENCE [LARGE SCALE GENOMIC DNA]</scope>
    <source>
        <strain evidence="20 21">BN140002</strain>
    </source>
</reference>
<evidence type="ECO:0000256" key="5">
    <source>
        <dbReference type="ARBA" id="ARBA00022553"/>
    </source>
</evidence>
<dbReference type="InterPro" id="IPR008207">
    <property type="entry name" value="Sig_transdc_His_kin_Hpt_dom"/>
</dbReference>
<dbReference type="InterPro" id="IPR036641">
    <property type="entry name" value="HPT_dom_sf"/>
</dbReference>
<feature type="domain" description="Histidine kinase" evidence="17">
    <location>
        <begin position="280"/>
        <end position="496"/>
    </location>
</feature>
<evidence type="ECO:0000256" key="16">
    <source>
        <dbReference type="SAM" id="Phobius"/>
    </source>
</evidence>
<evidence type="ECO:0000256" key="7">
    <source>
        <dbReference type="ARBA" id="ARBA00022692"/>
    </source>
</evidence>
<feature type="domain" description="HAMP" evidence="19">
    <location>
        <begin position="187"/>
        <end position="240"/>
    </location>
</feature>
<dbReference type="FunFam" id="1.10.287.130:FF:000002">
    <property type="entry name" value="Two-component osmosensing histidine kinase"/>
    <property type="match status" value="1"/>
</dbReference>
<dbReference type="Gene3D" id="1.20.120.160">
    <property type="entry name" value="HPT domain"/>
    <property type="match status" value="1"/>
</dbReference>
<dbReference type="InterPro" id="IPR003661">
    <property type="entry name" value="HisK_dim/P_dom"/>
</dbReference>
<dbReference type="InterPro" id="IPR004358">
    <property type="entry name" value="Sig_transdc_His_kin-like_C"/>
</dbReference>
<dbReference type="CDD" id="cd06225">
    <property type="entry name" value="HAMP"/>
    <property type="match status" value="1"/>
</dbReference>
<accession>A0A5B2VC24</accession>
<dbReference type="InterPro" id="IPR001789">
    <property type="entry name" value="Sig_transdc_resp-reg_receiver"/>
</dbReference>
<evidence type="ECO:0000259" key="19">
    <source>
        <dbReference type="PROSITE" id="PS50885"/>
    </source>
</evidence>
<keyword evidence="12" id="KW-0902">Two-component regulatory system</keyword>
<evidence type="ECO:0000256" key="8">
    <source>
        <dbReference type="ARBA" id="ARBA00022741"/>
    </source>
</evidence>
<evidence type="ECO:0000256" key="3">
    <source>
        <dbReference type="ARBA" id="ARBA00012438"/>
    </source>
</evidence>
<evidence type="ECO:0000256" key="2">
    <source>
        <dbReference type="ARBA" id="ARBA00004651"/>
    </source>
</evidence>
<keyword evidence="7 16" id="KW-0812">Transmembrane</keyword>
<comment type="catalytic activity">
    <reaction evidence="1">
        <text>ATP + protein L-histidine = ADP + protein N-phospho-L-histidine.</text>
        <dbReference type="EC" id="2.7.13.3"/>
    </reaction>
</comment>
<dbReference type="CDD" id="cd17546">
    <property type="entry name" value="REC_hyHK_CKI1_RcsC-like"/>
    <property type="match status" value="1"/>
</dbReference>
<evidence type="ECO:0000256" key="4">
    <source>
        <dbReference type="ARBA" id="ARBA00022475"/>
    </source>
</evidence>
<evidence type="ECO:0000256" key="13">
    <source>
        <dbReference type="ARBA" id="ARBA00023136"/>
    </source>
</evidence>
<dbReference type="InterPro" id="IPR011006">
    <property type="entry name" value="CheY-like_superfamily"/>
</dbReference>
<evidence type="ECO:0000256" key="6">
    <source>
        <dbReference type="ARBA" id="ARBA00022679"/>
    </source>
</evidence>
<keyword evidence="11 16" id="KW-1133">Transmembrane helix</keyword>
<evidence type="ECO:0000256" key="14">
    <source>
        <dbReference type="PROSITE-ProRule" id="PRU00169"/>
    </source>
</evidence>
<evidence type="ECO:0000256" key="1">
    <source>
        <dbReference type="ARBA" id="ARBA00000085"/>
    </source>
</evidence>
<feature type="modified residue" description="4-aspartylphosphate" evidence="14">
    <location>
        <position position="686"/>
    </location>
</feature>
<feature type="transmembrane region" description="Helical" evidence="16">
    <location>
        <begin position="163"/>
        <end position="185"/>
    </location>
</feature>
<keyword evidence="8" id="KW-0547">Nucleotide-binding</keyword>
<dbReference type="CDD" id="cd16922">
    <property type="entry name" value="HATPase_EvgS-ArcB-TorS-like"/>
    <property type="match status" value="1"/>
</dbReference>
<gene>
    <name evidence="20" type="ORF">F0L46_13630</name>
</gene>
<dbReference type="InterPro" id="IPR003594">
    <property type="entry name" value="HATPase_dom"/>
</dbReference>
<dbReference type="InterPro" id="IPR005467">
    <property type="entry name" value="His_kinase_dom"/>
</dbReference>
<keyword evidence="10" id="KW-0067">ATP-binding</keyword>
<dbReference type="Gene3D" id="1.10.287.130">
    <property type="match status" value="1"/>
</dbReference>
<proteinExistence type="predicted"/>
<keyword evidence="6" id="KW-0808">Transferase</keyword>
<sequence length="899" mass="94020">MTGTLAPRRSINAKLGRLVLVAVGVASTVVAGLGIWGETERYAADKRERLLATAQVFAAATGSAVAAGDRRAVIETFRAMRRVDGLLYAALEDLEGVVIADLGGTVRLDGDLDLSDGARPSPLDVIATRTMKVAVDVVHATVPVGRIVVVSDTSDLAGRFRDVLVLAVLGAGLAMAIGLVIAVRLQRSITRPLVRLTGTMAAIGRNHDYGAAVEVAGDDEVAVLAGGFNRMIAEIRERDDRLARHRERLEQEVAERTADLRHAKEAAEAANGAKSDFLATMSHEIRTPMNGMMVMAELLAAADLPERQRRYAEVIARSGQSLLAIIDDILDLAKVEAGKLELERIAVDPREVLETVTTLFGERAAGQGLDLAVAIAPDVPRHVVNDPVRLTQVLSNLVNNALKFTPKGHVLIRAERVGTSLRLTVSDTGIGIPEDKIGRLFDAFAQADASTARRFGGTGLGLSICRRLVEAMGGGIEVTSRVGEGSCFVVTIPLGHEPVPAPSRAVPRPPVRVLVAVEGEATRLALETGLAAGGFAPATRSELADDEPAHWIVDAGALMRFGRRPGGAARVLALAGMGDRAGLQVLERGLADGLLRRPLPPSEWDAALHRLAAGLPFEDRGGAARPSDALPRFPDARVLVVDDAAVNREVACEALSRLGVRAETAADGREALEAIAEGRFDLVLMDGSMPGLDGFEATRLVRARERAESRARTPIVALTAHVVGAEAEAWREAGMDGVLHKPFTLARLAECLTAHMGPDGTRAPAAAKVDAPAVDAPLLDPEALRGLEDMAASGGSGFLARVIGLYADHAPMGMAGLREAASAGAGERVAAAAHGLKSMSLNIGAAALARHLAAIESDARGASAIPAPAALDEVQACLDATLAALHERFPGTAPAALAS</sequence>
<dbReference type="Gene3D" id="3.30.565.10">
    <property type="entry name" value="Histidine kinase-like ATPase, C-terminal domain"/>
    <property type="match status" value="1"/>
</dbReference>
<keyword evidence="4" id="KW-1003">Cell membrane</keyword>
<keyword evidence="9" id="KW-0418">Kinase</keyword>
<dbReference type="GO" id="GO:0000155">
    <property type="term" value="F:phosphorelay sensor kinase activity"/>
    <property type="evidence" value="ECO:0007669"/>
    <property type="project" value="InterPro"/>
</dbReference>
<dbReference type="Pfam" id="PF00072">
    <property type="entry name" value="Response_reg"/>
    <property type="match status" value="1"/>
</dbReference>
<dbReference type="InterPro" id="IPR036097">
    <property type="entry name" value="HisK_dim/P_sf"/>
</dbReference>
<dbReference type="Proteomes" id="UP000323142">
    <property type="component" value="Unassembled WGS sequence"/>
</dbReference>
<evidence type="ECO:0000313" key="20">
    <source>
        <dbReference type="EMBL" id="KAA2236671.1"/>
    </source>
</evidence>
<dbReference type="GO" id="GO:0005886">
    <property type="term" value="C:plasma membrane"/>
    <property type="evidence" value="ECO:0007669"/>
    <property type="project" value="UniProtKB-SubCell"/>
</dbReference>
<dbReference type="SUPFAM" id="SSF47226">
    <property type="entry name" value="Histidine-containing phosphotransfer domain, HPT domain"/>
    <property type="match status" value="1"/>
</dbReference>
<dbReference type="GO" id="GO:0005524">
    <property type="term" value="F:ATP binding"/>
    <property type="evidence" value="ECO:0007669"/>
    <property type="project" value="UniProtKB-KW"/>
</dbReference>
<dbReference type="Gene3D" id="6.10.340.10">
    <property type="match status" value="1"/>
</dbReference>
<dbReference type="SMART" id="SM00304">
    <property type="entry name" value="HAMP"/>
    <property type="match status" value="1"/>
</dbReference>
<evidence type="ECO:0000256" key="9">
    <source>
        <dbReference type="ARBA" id="ARBA00022777"/>
    </source>
</evidence>
<evidence type="ECO:0000313" key="21">
    <source>
        <dbReference type="Proteomes" id="UP000323142"/>
    </source>
</evidence>
<organism evidence="20 21">
    <name type="scientific">Salinarimonas soli</name>
    <dbReference type="NCBI Taxonomy" id="1638099"/>
    <lineage>
        <taxon>Bacteria</taxon>
        <taxon>Pseudomonadati</taxon>
        <taxon>Pseudomonadota</taxon>
        <taxon>Alphaproteobacteria</taxon>
        <taxon>Hyphomicrobiales</taxon>
        <taxon>Salinarimonadaceae</taxon>
        <taxon>Salinarimonas</taxon>
    </lineage>
</organism>
<evidence type="ECO:0000256" key="11">
    <source>
        <dbReference type="ARBA" id="ARBA00022989"/>
    </source>
</evidence>
<dbReference type="SMART" id="SM00448">
    <property type="entry name" value="REC"/>
    <property type="match status" value="1"/>
</dbReference>
<name>A0A5B2VC24_9HYPH</name>
<dbReference type="Pfam" id="PF02518">
    <property type="entry name" value="HATPase_c"/>
    <property type="match status" value="1"/>
</dbReference>
<comment type="caution">
    <text evidence="20">The sequence shown here is derived from an EMBL/GenBank/DDBJ whole genome shotgun (WGS) entry which is preliminary data.</text>
</comment>
<dbReference type="CDD" id="cd00082">
    <property type="entry name" value="HisKA"/>
    <property type="match status" value="1"/>
</dbReference>
<dbReference type="AlphaFoldDB" id="A0A5B2VC24"/>
<dbReference type="PROSITE" id="PS50109">
    <property type="entry name" value="HIS_KIN"/>
    <property type="match status" value="1"/>
</dbReference>
<dbReference type="PANTHER" id="PTHR45339">
    <property type="entry name" value="HYBRID SIGNAL TRANSDUCTION HISTIDINE KINASE J"/>
    <property type="match status" value="1"/>
</dbReference>
<evidence type="ECO:0000256" key="10">
    <source>
        <dbReference type="ARBA" id="ARBA00022840"/>
    </source>
</evidence>
<dbReference type="SUPFAM" id="SSF158472">
    <property type="entry name" value="HAMP domain-like"/>
    <property type="match status" value="1"/>
</dbReference>
<dbReference type="SUPFAM" id="SSF47384">
    <property type="entry name" value="Homodimeric domain of signal transducing histidine kinase"/>
    <property type="match status" value="1"/>
</dbReference>
<comment type="subcellular location">
    <subcellularLocation>
        <location evidence="2">Cell membrane</location>
        <topology evidence="2">Multi-pass membrane protein</topology>
    </subcellularLocation>
</comment>
<dbReference type="Gene3D" id="3.40.50.2300">
    <property type="match status" value="1"/>
</dbReference>
<dbReference type="OrthoDB" id="9789782at2"/>
<dbReference type="InterPro" id="IPR003660">
    <property type="entry name" value="HAMP_dom"/>
</dbReference>
<dbReference type="PROSITE" id="PS50885">
    <property type="entry name" value="HAMP"/>
    <property type="match status" value="1"/>
</dbReference>